<dbReference type="InterPro" id="IPR001640">
    <property type="entry name" value="Lgt"/>
</dbReference>
<dbReference type="EC" id="2.5.1.145" evidence="7"/>
<comment type="function">
    <text evidence="7">Catalyzes the transfer of the diacylglyceryl group from phosphatidylglycerol to the sulfhydryl group of the N-terminal cysteine of a prolipoprotein, the first step in the formation of mature lipoproteins.</text>
</comment>
<reference evidence="8 9" key="1">
    <citation type="journal article" date="2015" name="Genome Announc.">
        <title>Expanding the biotechnology potential of lactobacilli through comparative genomics of 213 strains and associated genera.</title>
        <authorList>
            <person name="Sun Z."/>
            <person name="Harris H.M."/>
            <person name="McCann A."/>
            <person name="Guo C."/>
            <person name="Argimon S."/>
            <person name="Zhang W."/>
            <person name="Yang X."/>
            <person name="Jeffery I.B."/>
            <person name="Cooney J.C."/>
            <person name="Kagawa T.F."/>
            <person name="Liu W."/>
            <person name="Song Y."/>
            <person name="Salvetti E."/>
            <person name="Wrobel A."/>
            <person name="Rasinkangas P."/>
            <person name="Parkhill J."/>
            <person name="Rea M.C."/>
            <person name="O'Sullivan O."/>
            <person name="Ritari J."/>
            <person name="Douillard F.P."/>
            <person name="Paul Ross R."/>
            <person name="Yang R."/>
            <person name="Briner A.E."/>
            <person name="Felis G.E."/>
            <person name="de Vos W.M."/>
            <person name="Barrangou R."/>
            <person name="Klaenhammer T.R."/>
            <person name="Caufield P.W."/>
            <person name="Cui Y."/>
            <person name="Zhang H."/>
            <person name="O'Toole P.W."/>
        </authorList>
    </citation>
    <scope>NUCLEOTIDE SEQUENCE [LARGE SCALE GENOMIC DNA]</scope>
    <source>
        <strain evidence="8 9">DSM 20690</strain>
    </source>
</reference>
<protein>
    <recommendedName>
        <fullName evidence="7">Phosphatidylglycerol--prolipoprotein diacylglyceryl transferase</fullName>
        <ecNumber evidence="7">2.5.1.145</ecNumber>
    </recommendedName>
</protein>
<comment type="caution">
    <text evidence="8">The sequence shown here is derived from an EMBL/GenBank/DDBJ whole genome shotgun (WGS) entry which is preliminary data.</text>
</comment>
<dbReference type="PANTHER" id="PTHR30589:SF0">
    <property type="entry name" value="PHOSPHATIDYLGLYCEROL--PROLIPOPROTEIN DIACYLGLYCERYL TRANSFERASE"/>
    <property type="match status" value="1"/>
</dbReference>
<dbReference type="GO" id="GO:0042158">
    <property type="term" value="P:lipoprotein biosynthetic process"/>
    <property type="evidence" value="ECO:0007669"/>
    <property type="project" value="UniProtKB-UniRule"/>
</dbReference>
<keyword evidence="2 7" id="KW-1003">Cell membrane</keyword>
<dbReference type="PROSITE" id="PS01311">
    <property type="entry name" value="LGT"/>
    <property type="match status" value="1"/>
</dbReference>
<dbReference type="Proteomes" id="UP000051565">
    <property type="component" value="Unassembled WGS sequence"/>
</dbReference>
<dbReference type="UniPathway" id="UPA00664"/>
<comment type="catalytic activity">
    <reaction evidence="7">
        <text>L-cysteinyl-[prolipoprotein] + a 1,2-diacyl-sn-glycero-3-phospho-(1'-sn-glycerol) = an S-1,2-diacyl-sn-glyceryl-L-cysteinyl-[prolipoprotein] + sn-glycerol 1-phosphate + H(+)</text>
        <dbReference type="Rhea" id="RHEA:56712"/>
        <dbReference type="Rhea" id="RHEA-COMP:14679"/>
        <dbReference type="Rhea" id="RHEA-COMP:14680"/>
        <dbReference type="ChEBI" id="CHEBI:15378"/>
        <dbReference type="ChEBI" id="CHEBI:29950"/>
        <dbReference type="ChEBI" id="CHEBI:57685"/>
        <dbReference type="ChEBI" id="CHEBI:64716"/>
        <dbReference type="ChEBI" id="CHEBI:140658"/>
        <dbReference type="EC" id="2.5.1.145"/>
    </reaction>
</comment>
<evidence type="ECO:0000313" key="8">
    <source>
        <dbReference type="EMBL" id="KRN79289.1"/>
    </source>
</evidence>
<gene>
    <name evidence="7" type="primary">lgt</name>
    <name evidence="8" type="ORF">IV52_GL000698</name>
</gene>
<feature type="transmembrane region" description="Helical" evidence="7">
    <location>
        <begin position="44"/>
        <end position="67"/>
    </location>
</feature>
<dbReference type="Pfam" id="PF01790">
    <property type="entry name" value="LGT"/>
    <property type="match status" value="1"/>
</dbReference>
<sequence>MNPVAINFGPFHVRWYGIIIASAVLIAVWLSMREAKRQGLNEDVLYNMILWAIPIAIISARIYYVIFQWKYYAQHLGEIIAIWDGGIAIYGALLGAGVFIYFYCKHHNLSIWQIFDIAAPTVIMAQGIGRWGNFMNQEAFGAVTSLSFLQQLHLPRFIIQQMLIDGLYRQPTFLYESIWDLTGFALLMIMRHSDKLFKRGEIFLAYVMWYSFGRFFTEGMRTDSLMLGTFRISQILSIILFFGALFVLLYRRKNDKKLVWYNC</sequence>
<keyword evidence="4 7" id="KW-0812">Transmembrane</keyword>
<accession>A0A0R2JQ98</accession>
<evidence type="ECO:0000256" key="5">
    <source>
        <dbReference type="ARBA" id="ARBA00022989"/>
    </source>
</evidence>
<comment type="subcellular location">
    <subcellularLocation>
        <location evidence="7">Cell membrane</location>
        <topology evidence="7">Multi-pass membrane protein</topology>
    </subcellularLocation>
</comment>
<evidence type="ECO:0000256" key="6">
    <source>
        <dbReference type="ARBA" id="ARBA00023136"/>
    </source>
</evidence>
<evidence type="ECO:0000256" key="3">
    <source>
        <dbReference type="ARBA" id="ARBA00022679"/>
    </source>
</evidence>
<evidence type="ECO:0000313" key="9">
    <source>
        <dbReference type="Proteomes" id="UP000051565"/>
    </source>
</evidence>
<comment type="similarity">
    <text evidence="1 7">Belongs to the Lgt family.</text>
</comment>
<feature type="transmembrane region" description="Helical" evidence="7">
    <location>
        <begin position="13"/>
        <end position="32"/>
    </location>
</feature>
<evidence type="ECO:0000256" key="2">
    <source>
        <dbReference type="ARBA" id="ARBA00022475"/>
    </source>
</evidence>
<dbReference type="EMBL" id="JQBT01000032">
    <property type="protein sequence ID" value="KRN79289.1"/>
    <property type="molecule type" value="Genomic_DNA"/>
</dbReference>
<dbReference type="AlphaFoldDB" id="A0A0R2JQ98"/>
<dbReference type="HAMAP" id="MF_01147">
    <property type="entry name" value="Lgt"/>
    <property type="match status" value="1"/>
</dbReference>
<keyword evidence="9" id="KW-1185">Reference proteome</keyword>
<keyword evidence="8" id="KW-0449">Lipoprotein</keyword>
<feature type="transmembrane region" description="Helical" evidence="7">
    <location>
        <begin position="232"/>
        <end position="250"/>
    </location>
</feature>
<feature type="transmembrane region" description="Helical" evidence="7">
    <location>
        <begin position="79"/>
        <end position="104"/>
    </location>
</feature>
<evidence type="ECO:0000256" key="7">
    <source>
        <dbReference type="HAMAP-Rule" id="MF_01147"/>
    </source>
</evidence>
<evidence type="ECO:0000256" key="1">
    <source>
        <dbReference type="ARBA" id="ARBA00007150"/>
    </source>
</evidence>
<proteinExistence type="inferred from homology"/>
<keyword evidence="3 7" id="KW-0808">Transferase</keyword>
<keyword evidence="5 7" id="KW-1133">Transmembrane helix</keyword>
<comment type="pathway">
    <text evidence="7">Protein modification; lipoprotein biosynthesis (diacylglyceryl transfer).</text>
</comment>
<name>A0A0R2JQ98_9LACO</name>
<dbReference type="NCBIfam" id="TIGR00544">
    <property type="entry name" value="lgt"/>
    <property type="match status" value="1"/>
</dbReference>
<organism evidence="8 9">
    <name type="scientific">Fructilactobacillus lindneri DSM 20690 = JCM 11027</name>
    <dbReference type="NCBI Taxonomy" id="1122148"/>
    <lineage>
        <taxon>Bacteria</taxon>
        <taxon>Bacillati</taxon>
        <taxon>Bacillota</taxon>
        <taxon>Bacilli</taxon>
        <taxon>Lactobacillales</taxon>
        <taxon>Lactobacillaceae</taxon>
        <taxon>Fructilactobacillus</taxon>
    </lineage>
</organism>
<keyword evidence="6 7" id="KW-0472">Membrane</keyword>
<evidence type="ECO:0000256" key="4">
    <source>
        <dbReference type="ARBA" id="ARBA00022692"/>
    </source>
</evidence>
<dbReference type="PANTHER" id="PTHR30589">
    <property type="entry name" value="PROLIPOPROTEIN DIACYLGLYCERYL TRANSFERASE"/>
    <property type="match status" value="1"/>
</dbReference>
<feature type="binding site" evidence="7">
    <location>
        <position position="130"/>
    </location>
    <ligand>
        <name>a 1,2-diacyl-sn-glycero-3-phospho-(1'-sn-glycerol)</name>
        <dbReference type="ChEBI" id="CHEBI:64716"/>
    </ligand>
</feature>
<dbReference type="GO" id="GO:0005886">
    <property type="term" value="C:plasma membrane"/>
    <property type="evidence" value="ECO:0007669"/>
    <property type="project" value="UniProtKB-SubCell"/>
</dbReference>
<dbReference type="PATRIC" id="fig|1122148.6.peg.720"/>
<feature type="transmembrane region" description="Helical" evidence="7">
    <location>
        <begin position="196"/>
        <end position="212"/>
    </location>
</feature>
<dbReference type="GO" id="GO:0008961">
    <property type="term" value="F:phosphatidylglycerol-prolipoprotein diacylglyceryl transferase activity"/>
    <property type="evidence" value="ECO:0007669"/>
    <property type="project" value="UniProtKB-UniRule"/>
</dbReference>
<dbReference type="STRING" id="53444.AYR59_07000"/>